<dbReference type="InterPro" id="IPR012347">
    <property type="entry name" value="Ferritin-like"/>
</dbReference>
<name>A0A286G422_9BACT</name>
<dbReference type="PANTHER" id="PTHR34400:SF4">
    <property type="entry name" value="MEMBRANE PROTEIN"/>
    <property type="match status" value="1"/>
</dbReference>
<organism evidence="2 3">
    <name type="scientific">Spirosoma fluviale</name>
    <dbReference type="NCBI Taxonomy" id="1597977"/>
    <lineage>
        <taxon>Bacteria</taxon>
        <taxon>Pseudomonadati</taxon>
        <taxon>Bacteroidota</taxon>
        <taxon>Cytophagia</taxon>
        <taxon>Cytophagales</taxon>
        <taxon>Cytophagaceae</taxon>
        <taxon>Spirosoma</taxon>
    </lineage>
</organism>
<dbReference type="AlphaFoldDB" id="A0A286G422"/>
<gene>
    <name evidence="2" type="ORF">SAMN06269250_3162</name>
</gene>
<dbReference type="Pfam" id="PF12902">
    <property type="entry name" value="Ferritin-like"/>
    <property type="match status" value="1"/>
</dbReference>
<feature type="domain" description="Iminophenyl-pyruvate dimer synthase" evidence="1">
    <location>
        <begin position="25"/>
        <end position="232"/>
    </location>
</feature>
<keyword evidence="3" id="KW-1185">Reference proteome</keyword>
<accession>A0A286G422</accession>
<dbReference type="CDD" id="cd00657">
    <property type="entry name" value="Ferritin_like"/>
    <property type="match status" value="1"/>
</dbReference>
<proteinExistence type="predicted"/>
<dbReference type="PANTHER" id="PTHR34400">
    <property type="match status" value="1"/>
</dbReference>
<evidence type="ECO:0000313" key="3">
    <source>
        <dbReference type="Proteomes" id="UP000219452"/>
    </source>
</evidence>
<dbReference type="EMBL" id="OCNH01000002">
    <property type="protein sequence ID" value="SOD89704.1"/>
    <property type="molecule type" value="Genomic_DNA"/>
</dbReference>
<dbReference type="InterPro" id="IPR026820">
    <property type="entry name" value="VioB/RebD_dom"/>
</dbReference>
<reference evidence="3" key="1">
    <citation type="submission" date="2017-09" db="EMBL/GenBank/DDBJ databases">
        <authorList>
            <person name="Varghese N."/>
            <person name="Submissions S."/>
        </authorList>
    </citation>
    <scope>NUCLEOTIDE SEQUENCE [LARGE SCALE GENOMIC DNA]</scope>
    <source>
        <strain evidence="3">DSM 29961</strain>
    </source>
</reference>
<evidence type="ECO:0000313" key="2">
    <source>
        <dbReference type="EMBL" id="SOD89704.1"/>
    </source>
</evidence>
<dbReference type="Gene3D" id="1.20.1260.10">
    <property type="match status" value="1"/>
</dbReference>
<dbReference type="RefSeq" id="WP_097126744.1">
    <property type="nucleotide sequence ID" value="NZ_OCNH01000002.1"/>
</dbReference>
<protein>
    <submittedName>
        <fullName evidence="2">Ferritin-like</fullName>
    </submittedName>
</protein>
<evidence type="ECO:0000259" key="1">
    <source>
        <dbReference type="Pfam" id="PF12902"/>
    </source>
</evidence>
<dbReference type="Proteomes" id="UP000219452">
    <property type="component" value="Unassembled WGS sequence"/>
</dbReference>
<sequence length="351" mass="38712">MIQIKPEIIHQIKEATSLEHLFDKVQMAIELEHATIPPYLTAMFSLKPGANLGQRKIIYSVVVEEMMHMSIAANILNALGGSPQINNPQFIPSYPGPLPMGIGQGLQVGLEAYSTKVVEDVFMKIEEPEHPLVFKALFESEEPQYSTIGEFYMALQNQIIALAPDILPGDSTKQVTSPSFFKKELLFPIIKKEDAINAINVIIEQGEGTTKSPYAQGEDGEFAHYYRFEELSRGKTLVADSTATNGFSFSGADIAFDHNGVYSLYPNTKTASLPEGSEVKILMNNFNTIYSSLLFGLHDTFNGKPENLGNTIGLMFDLRLTAEKLCATPFPGKPGYNVGPSFEFFKPGMPI</sequence>
<dbReference type="OrthoDB" id="9795032at2"/>